<proteinExistence type="predicted"/>
<name>A0ABR7IA39_9FIRM</name>
<comment type="caution">
    <text evidence="3">The sequence shown here is derived from an EMBL/GenBank/DDBJ whole genome shotgun (WGS) entry which is preliminary data.</text>
</comment>
<feature type="transmembrane region" description="Helical" evidence="1">
    <location>
        <begin position="156"/>
        <end position="189"/>
    </location>
</feature>
<dbReference type="EMBL" id="JACOQH010000004">
    <property type="protein sequence ID" value="MBC5753806.1"/>
    <property type="molecule type" value="Genomic_DNA"/>
</dbReference>
<accession>A0ABR7IA39</accession>
<dbReference type="RefSeq" id="WP_186982051.1">
    <property type="nucleotide sequence ID" value="NZ_JACOQH010000004.1"/>
</dbReference>
<feature type="transmembrane region" description="Helical" evidence="1">
    <location>
        <begin position="12"/>
        <end position="30"/>
    </location>
</feature>
<feature type="transmembrane region" description="Helical" evidence="1">
    <location>
        <begin position="227"/>
        <end position="247"/>
    </location>
</feature>
<dbReference type="GO" id="GO:0008237">
    <property type="term" value="F:metallopeptidase activity"/>
    <property type="evidence" value="ECO:0007669"/>
    <property type="project" value="UniProtKB-KW"/>
</dbReference>
<organism evidence="3 4">
    <name type="scientific">Roseburia yibonii</name>
    <dbReference type="NCBI Taxonomy" id="2763063"/>
    <lineage>
        <taxon>Bacteria</taxon>
        <taxon>Bacillati</taxon>
        <taxon>Bacillota</taxon>
        <taxon>Clostridia</taxon>
        <taxon>Lachnospirales</taxon>
        <taxon>Lachnospiraceae</taxon>
        <taxon>Roseburia</taxon>
    </lineage>
</organism>
<dbReference type="PANTHER" id="PTHR36435">
    <property type="entry name" value="SLR1288 PROTEIN"/>
    <property type="match status" value="1"/>
</dbReference>
<evidence type="ECO:0000259" key="2">
    <source>
        <dbReference type="Pfam" id="PF02517"/>
    </source>
</evidence>
<feature type="transmembrane region" description="Helical" evidence="1">
    <location>
        <begin position="116"/>
        <end position="135"/>
    </location>
</feature>
<feature type="transmembrane region" description="Helical" evidence="1">
    <location>
        <begin position="76"/>
        <end position="96"/>
    </location>
</feature>
<sequence length="259" mass="28945">MWSTKIRNIWDALYPVALYVVVSDCVYMLLTLAIGENTISPMALQILTALLSSPSIVYPYFSDRRGQPQEMREKKLFRLLLVCAAAVCLSVSLNNLILMTDLKEQSETYQKVNASFFSSTVWVELFGTSVVTPILEEMLYRGIVYNRLKRSGRMGMAIVISGLVFGLIHFNLVQFLYAGLIGIFLAVVYETEGTLLVPVLAHAAANAVAVARVETGFLQGFTEENQFFVPISLCLLAISIIITAYLTKGRLFEKQLKYN</sequence>
<evidence type="ECO:0000313" key="3">
    <source>
        <dbReference type="EMBL" id="MBC5753806.1"/>
    </source>
</evidence>
<keyword evidence="3" id="KW-0482">Metalloprotease</keyword>
<evidence type="ECO:0000256" key="1">
    <source>
        <dbReference type="SAM" id="Phobius"/>
    </source>
</evidence>
<reference evidence="3 4" key="1">
    <citation type="submission" date="2020-08" db="EMBL/GenBank/DDBJ databases">
        <title>Genome public.</title>
        <authorList>
            <person name="Liu C."/>
            <person name="Sun Q."/>
        </authorList>
    </citation>
    <scope>NUCLEOTIDE SEQUENCE [LARGE SCALE GENOMIC DNA]</scope>
    <source>
        <strain evidence="3 4">BX0805</strain>
    </source>
</reference>
<keyword evidence="3" id="KW-0645">Protease</keyword>
<dbReference type="Pfam" id="PF02517">
    <property type="entry name" value="Rce1-like"/>
    <property type="match status" value="1"/>
</dbReference>
<keyword evidence="1" id="KW-0472">Membrane</keyword>
<protein>
    <submittedName>
        <fullName evidence="3">CPBP family intramembrane metalloprotease</fullName>
    </submittedName>
</protein>
<gene>
    <name evidence="3" type="ORF">H8Z76_07150</name>
</gene>
<keyword evidence="4" id="KW-1185">Reference proteome</keyword>
<feature type="domain" description="CAAX prenyl protease 2/Lysostaphin resistance protein A-like" evidence="2">
    <location>
        <begin position="120"/>
        <end position="208"/>
    </location>
</feature>
<dbReference type="InterPro" id="IPR003675">
    <property type="entry name" value="Rce1/LyrA-like_dom"/>
</dbReference>
<dbReference type="PANTHER" id="PTHR36435:SF1">
    <property type="entry name" value="CAAX AMINO TERMINAL PROTEASE FAMILY PROTEIN"/>
    <property type="match status" value="1"/>
</dbReference>
<keyword evidence="3" id="KW-0378">Hydrolase</keyword>
<feature type="transmembrane region" description="Helical" evidence="1">
    <location>
        <begin position="42"/>
        <end position="61"/>
    </location>
</feature>
<keyword evidence="1" id="KW-1133">Transmembrane helix</keyword>
<dbReference type="InterPro" id="IPR052710">
    <property type="entry name" value="CAAX_protease"/>
</dbReference>
<dbReference type="Proteomes" id="UP000621540">
    <property type="component" value="Unassembled WGS sequence"/>
</dbReference>
<evidence type="ECO:0000313" key="4">
    <source>
        <dbReference type="Proteomes" id="UP000621540"/>
    </source>
</evidence>
<keyword evidence="1" id="KW-0812">Transmembrane</keyword>